<reference evidence="10 11" key="1">
    <citation type="submission" date="2016-11" db="UniProtKB">
        <authorList>
            <consortium name="WormBaseParasite"/>
        </authorList>
    </citation>
    <scope>IDENTIFICATION</scope>
</reference>
<evidence type="ECO:0000256" key="7">
    <source>
        <dbReference type="RuleBase" id="RU361183"/>
    </source>
</evidence>
<dbReference type="Gene3D" id="3.40.390.10">
    <property type="entry name" value="Collagenase (Catalytic Domain)"/>
    <property type="match status" value="2"/>
</dbReference>
<evidence type="ECO:0000313" key="10">
    <source>
        <dbReference type="WBParaSite" id="maker-uti_cns_0047121-snap-gene-0.5-mRNA-1"/>
    </source>
</evidence>
<dbReference type="GO" id="GO:0008270">
    <property type="term" value="F:zinc ion binding"/>
    <property type="evidence" value="ECO:0007669"/>
    <property type="project" value="UniProtKB-UniRule"/>
</dbReference>
<keyword evidence="9" id="KW-1185">Reference proteome</keyword>
<dbReference type="InterPro" id="IPR006026">
    <property type="entry name" value="Peptidase_Metallo"/>
</dbReference>
<comment type="cofactor">
    <cofactor evidence="6 7">
        <name>Zn(2+)</name>
        <dbReference type="ChEBI" id="CHEBI:29105"/>
    </cofactor>
    <text evidence="6 7">Binds 1 zinc ion per subunit.</text>
</comment>
<evidence type="ECO:0000256" key="5">
    <source>
        <dbReference type="ARBA" id="ARBA00023049"/>
    </source>
</evidence>
<dbReference type="Proteomes" id="UP000095280">
    <property type="component" value="Unplaced"/>
</dbReference>
<dbReference type="InterPro" id="IPR034035">
    <property type="entry name" value="Astacin-like_dom"/>
</dbReference>
<protein>
    <recommendedName>
        <fullName evidence="7">Metalloendopeptidase</fullName>
        <ecNumber evidence="7">3.4.24.-</ecNumber>
    </recommendedName>
</protein>
<dbReference type="InterPro" id="IPR024079">
    <property type="entry name" value="MetalloPept_cat_dom_sf"/>
</dbReference>
<evidence type="ECO:0000256" key="3">
    <source>
        <dbReference type="ARBA" id="ARBA00022801"/>
    </source>
</evidence>
<keyword evidence="2 6" id="KW-0479">Metal-binding</keyword>
<evidence type="ECO:0000313" key="9">
    <source>
        <dbReference type="Proteomes" id="UP000095280"/>
    </source>
</evidence>
<dbReference type="GO" id="GO:0006508">
    <property type="term" value="P:proteolysis"/>
    <property type="evidence" value="ECO:0007669"/>
    <property type="project" value="UniProtKB-KW"/>
</dbReference>
<dbReference type="PANTHER" id="PTHR10127:SF780">
    <property type="entry name" value="METALLOENDOPEPTIDASE"/>
    <property type="match status" value="1"/>
</dbReference>
<dbReference type="InterPro" id="IPR001506">
    <property type="entry name" value="Peptidase_M12A"/>
</dbReference>
<dbReference type="GO" id="GO:0004222">
    <property type="term" value="F:metalloendopeptidase activity"/>
    <property type="evidence" value="ECO:0007669"/>
    <property type="project" value="UniProtKB-UniRule"/>
</dbReference>
<dbReference type="Pfam" id="PF01400">
    <property type="entry name" value="Astacin"/>
    <property type="match status" value="2"/>
</dbReference>
<keyword evidence="5 6" id="KW-0482">Metalloprotease</keyword>
<feature type="active site" evidence="6">
    <location>
        <position position="124"/>
    </location>
</feature>
<dbReference type="EC" id="3.4.24.-" evidence="7"/>
<organism evidence="9 11">
    <name type="scientific">Macrostomum lignano</name>
    <dbReference type="NCBI Taxonomy" id="282301"/>
    <lineage>
        <taxon>Eukaryota</taxon>
        <taxon>Metazoa</taxon>
        <taxon>Spiralia</taxon>
        <taxon>Lophotrochozoa</taxon>
        <taxon>Platyhelminthes</taxon>
        <taxon>Rhabditophora</taxon>
        <taxon>Macrostomorpha</taxon>
        <taxon>Macrostomida</taxon>
        <taxon>Macrostomidae</taxon>
        <taxon>Macrostomum</taxon>
    </lineage>
</organism>
<feature type="binding site" evidence="6">
    <location>
        <position position="480"/>
    </location>
    <ligand>
        <name>Zn(2+)</name>
        <dbReference type="ChEBI" id="CHEBI:29105"/>
        <note>catalytic</note>
    </ligand>
</feature>
<dbReference type="SUPFAM" id="SSF55486">
    <property type="entry name" value="Metalloproteases ('zincins'), catalytic domain"/>
    <property type="match status" value="2"/>
</dbReference>
<dbReference type="CDD" id="cd04280">
    <property type="entry name" value="ZnMc_astacin_like"/>
    <property type="match status" value="2"/>
</dbReference>
<dbReference type="WBParaSite" id="maker-uti_cns_0047121-snap-gene-0.5-mRNA-1">
    <property type="protein sequence ID" value="maker-uti_cns_0047121-snap-gene-0.5-mRNA-1"/>
    <property type="gene ID" value="maker-uti_cns_0047121-snap-gene-0.5"/>
</dbReference>
<evidence type="ECO:0000256" key="2">
    <source>
        <dbReference type="ARBA" id="ARBA00022723"/>
    </source>
</evidence>
<evidence type="ECO:0000259" key="8">
    <source>
        <dbReference type="PROSITE" id="PS51864"/>
    </source>
</evidence>
<evidence type="ECO:0000313" key="11">
    <source>
        <dbReference type="WBParaSite" id="maker-uti_cns_0048419-snap-gene-0.13-mRNA-1"/>
    </source>
</evidence>
<dbReference type="WBParaSite" id="maker-uti_cns_0048419-snap-gene-0.13-mRNA-1">
    <property type="protein sequence ID" value="maker-uti_cns_0048419-snap-gene-0.13-mRNA-1"/>
    <property type="gene ID" value="maker-uti_cns_0048419-snap-gene-0.13"/>
</dbReference>
<feature type="binding site" evidence="6">
    <location>
        <position position="470"/>
    </location>
    <ligand>
        <name>Zn(2+)</name>
        <dbReference type="ChEBI" id="CHEBI:29105"/>
        <note>catalytic</note>
    </ligand>
</feature>
<dbReference type="PROSITE" id="PS51864">
    <property type="entry name" value="ASTACIN"/>
    <property type="match status" value="2"/>
</dbReference>
<feature type="binding site" evidence="6">
    <location>
        <position position="474"/>
    </location>
    <ligand>
        <name>Zn(2+)</name>
        <dbReference type="ChEBI" id="CHEBI:29105"/>
        <note>catalytic</note>
    </ligand>
</feature>
<feature type="binding site" evidence="6">
    <location>
        <position position="127"/>
    </location>
    <ligand>
        <name>Zn(2+)</name>
        <dbReference type="ChEBI" id="CHEBI:29105"/>
        <note>catalytic</note>
    </ligand>
</feature>
<dbReference type="PRINTS" id="PR00480">
    <property type="entry name" value="ASTACIN"/>
</dbReference>
<keyword evidence="3 6" id="KW-0378">Hydrolase</keyword>
<feature type="binding site" evidence="6">
    <location>
        <position position="123"/>
    </location>
    <ligand>
        <name>Zn(2+)</name>
        <dbReference type="ChEBI" id="CHEBI:29105"/>
        <note>catalytic</note>
    </ligand>
</feature>
<name>A0A1I8JKB8_9PLAT</name>
<keyword evidence="1 6" id="KW-0645">Protease</keyword>
<accession>A0A1I8JKB8</accession>
<sequence length="567" mass="62204">MISDENGLPKADPETGLYEGDMRLTSNNFLELLGLRNTVRNLWTTKIVPYTVVSGNPSAVDSALASLQSRLSNCIRFKRRSGESDYIEVFSGSGCWSYVGRTGGKQQMSLQSNGCYSVGTIQHEFIHALGLFHEQSRSDRDSFVTVHWGNINNKQCHNFYKQGSLPSGFPAYDYVSVMHYGTTAFTCNGSKTLTTRSGGNVGGSSLTNLDVAKIRALYRRRKMSQRGFQGPGAYVGCTAGSVRDAGISQQAVNETPSAYRRRAAGRGLQRQEQHLLHRLWAVRLGSDNMACQLESPRAQGRNRPAARSRPACATSTCCSSDSVSVQVSSLCNRTVSITAWNNAALLAMISDENGLPKADPETGLYEGDMRLTSNNFLELLGLRNTVRNLWTTKIVPYTVVSGNPSAVDSALASLQSRLSNCIRFKRRGSERDYIEVFSGSGCWSYVGRTGGKQQMSLQSNGCYSVGTIQHEFIHAIGLFHEQSRSDRDRYVTVHWGNINNKQCHNFYKQGSLPSGFPAYDYKSVMHYSSGAFSCNGRSTLTTRSGGSVGGSSLTSLDVAKIRALYRC</sequence>
<feature type="domain" description="Peptidase M12A" evidence="8">
    <location>
        <begin position="384"/>
        <end position="567"/>
    </location>
</feature>
<dbReference type="SMART" id="SM00235">
    <property type="entry name" value="ZnMc"/>
    <property type="match status" value="2"/>
</dbReference>
<dbReference type="PANTHER" id="PTHR10127">
    <property type="entry name" value="DISCOIDIN, CUB, EGF, LAMININ , AND ZINC METALLOPROTEASE DOMAIN CONTAINING"/>
    <property type="match status" value="1"/>
</dbReference>
<feature type="domain" description="Peptidase M12A" evidence="8">
    <location>
        <begin position="37"/>
        <end position="222"/>
    </location>
</feature>
<evidence type="ECO:0000256" key="6">
    <source>
        <dbReference type="PROSITE-ProRule" id="PRU01211"/>
    </source>
</evidence>
<evidence type="ECO:0000256" key="4">
    <source>
        <dbReference type="ARBA" id="ARBA00022833"/>
    </source>
</evidence>
<evidence type="ECO:0000256" key="1">
    <source>
        <dbReference type="ARBA" id="ARBA00022670"/>
    </source>
</evidence>
<keyword evidence="4 6" id="KW-0862">Zinc</keyword>
<feature type="binding site" evidence="6">
    <location>
        <position position="133"/>
    </location>
    <ligand>
        <name>Zn(2+)</name>
        <dbReference type="ChEBI" id="CHEBI:29105"/>
        <note>catalytic</note>
    </ligand>
</feature>
<comment type="caution">
    <text evidence="6">Lacks conserved residue(s) required for the propagation of feature annotation.</text>
</comment>
<feature type="active site" evidence="6">
    <location>
        <position position="471"/>
    </location>
</feature>
<proteinExistence type="predicted"/>
<dbReference type="AlphaFoldDB" id="A0A1I8JKB8"/>